<dbReference type="AlphaFoldDB" id="A0A392M0I3"/>
<keyword evidence="8" id="KW-1185">Reference proteome</keyword>
<dbReference type="CDD" id="cd04476">
    <property type="entry name" value="RPA1_DBD_C"/>
    <property type="match status" value="1"/>
</dbReference>
<keyword evidence="5" id="KW-0238">DNA-binding</keyword>
<evidence type="ECO:0000256" key="2">
    <source>
        <dbReference type="ARBA" id="ARBA00022723"/>
    </source>
</evidence>
<sequence>MIYTVPSSKLMLNPNFEVADALITRVVDNENYIIPEVKILSHSDILAHEDHVFSIAPKATIAGLAVTDVPATYIVLGTIKEVVAGNGWWYGSCRCMKKVIPSNGVYFCQACGTHILQGIPRYRFDLKVDDEQNSANFNVFDKAARDFLKISCSDMLLSQGSESIGADDVIPTAISGIVNKSYLFMVDVKPNNIHENVNNYIVKRMIDDPVLIGKFVASETDD</sequence>
<dbReference type="InterPro" id="IPR012340">
    <property type="entry name" value="NA-bd_OB-fold"/>
</dbReference>
<dbReference type="PANTHER" id="PTHR47165:SF3">
    <property type="entry name" value="RETROTRANSPOSON-LIKE PROTEIN"/>
    <property type="match status" value="1"/>
</dbReference>
<comment type="caution">
    <text evidence="7">The sequence shown here is derived from an EMBL/GenBank/DDBJ whole genome shotgun (WGS) entry which is preliminary data.</text>
</comment>
<organism evidence="7 8">
    <name type="scientific">Trifolium medium</name>
    <dbReference type="NCBI Taxonomy" id="97028"/>
    <lineage>
        <taxon>Eukaryota</taxon>
        <taxon>Viridiplantae</taxon>
        <taxon>Streptophyta</taxon>
        <taxon>Embryophyta</taxon>
        <taxon>Tracheophyta</taxon>
        <taxon>Spermatophyta</taxon>
        <taxon>Magnoliopsida</taxon>
        <taxon>eudicotyledons</taxon>
        <taxon>Gunneridae</taxon>
        <taxon>Pentapetalae</taxon>
        <taxon>rosids</taxon>
        <taxon>fabids</taxon>
        <taxon>Fabales</taxon>
        <taxon>Fabaceae</taxon>
        <taxon>Papilionoideae</taxon>
        <taxon>50 kb inversion clade</taxon>
        <taxon>NPAAA clade</taxon>
        <taxon>Hologalegina</taxon>
        <taxon>IRL clade</taxon>
        <taxon>Trifolieae</taxon>
        <taxon>Trifolium</taxon>
    </lineage>
</organism>
<dbReference type="InterPro" id="IPR047192">
    <property type="entry name" value="Euk_RPA1_DBD_C"/>
</dbReference>
<keyword evidence="3" id="KW-0863">Zinc-finger</keyword>
<accession>A0A392M0I3</accession>
<dbReference type="Proteomes" id="UP000265520">
    <property type="component" value="Unassembled WGS sequence"/>
</dbReference>
<keyword evidence="4" id="KW-0862">Zinc</keyword>
<reference evidence="7 8" key="1">
    <citation type="journal article" date="2018" name="Front. Plant Sci.">
        <title>Red Clover (Trifolium pratense) and Zigzag Clover (T. medium) - A Picture of Genomic Similarities and Differences.</title>
        <authorList>
            <person name="Dluhosova J."/>
            <person name="Istvanek J."/>
            <person name="Nedelnik J."/>
            <person name="Repkova J."/>
        </authorList>
    </citation>
    <scope>NUCLEOTIDE SEQUENCE [LARGE SCALE GENOMIC DNA]</scope>
    <source>
        <strain evidence="8">cv. 10/8</strain>
        <tissue evidence="7">Leaf</tissue>
    </source>
</reference>
<dbReference type="GO" id="GO:0008270">
    <property type="term" value="F:zinc ion binding"/>
    <property type="evidence" value="ECO:0007669"/>
    <property type="project" value="UniProtKB-KW"/>
</dbReference>
<dbReference type="SUPFAM" id="SSF50249">
    <property type="entry name" value="Nucleic acid-binding proteins"/>
    <property type="match status" value="1"/>
</dbReference>
<evidence type="ECO:0000256" key="1">
    <source>
        <dbReference type="ARBA" id="ARBA00005690"/>
    </source>
</evidence>
<evidence type="ECO:0000313" key="8">
    <source>
        <dbReference type="Proteomes" id="UP000265520"/>
    </source>
</evidence>
<dbReference type="Gene3D" id="2.40.50.140">
    <property type="entry name" value="Nucleic acid-binding proteins"/>
    <property type="match status" value="1"/>
</dbReference>
<keyword evidence="2" id="KW-0479">Metal-binding</keyword>
<evidence type="ECO:0000256" key="5">
    <source>
        <dbReference type="ARBA" id="ARBA00023125"/>
    </source>
</evidence>
<protein>
    <submittedName>
        <fullName evidence="7">Replication factor-A carboxy-terminal domain protein</fullName>
    </submittedName>
</protein>
<evidence type="ECO:0000256" key="3">
    <source>
        <dbReference type="ARBA" id="ARBA00022771"/>
    </source>
</evidence>
<dbReference type="PANTHER" id="PTHR47165">
    <property type="entry name" value="OS03G0429900 PROTEIN"/>
    <property type="match status" value="1"/>
</dbReference>
<gene>
    <name evidence="7" type="ORF">A2U01_0001544</name>
</gene>
<evidence type="ECO:0000259" key="6">
    <source>
        <dbReference type="Pfam" id="PF08646"/>
    </source>
</evidence>
<evidence type="ECO:0000313" key="7">
    <source>
        <dbReference type="EMBL" id="MCH80771.1"/>
    </source>
</evidence>
<dbReference type="Pfam" id="PF08646">
    <property type="entry name" value="Rep_fac-A_C"/>
    <property type="match status" value="1"/>
</dbReference>
<dbReference type="GO" id="GO:0003677">
    <property type="term" value="F:DNA binding"/>
    <property type="evidence" value="ECO:0007669"/>
    <property type="project" value="UniProtKB-KW"/>
</dbReference>
<comment type="similarity">
    <text evidence="1">Belongs to the replication factor A protein 1 family.</text>
</comment>
<evidence type="ECO:0000256" key="4">
    <source>
        <dbReference type="ARBA" id="ARBA00022833"/>
    </source>
</evidence>
<dbReference type="EMBL" id="LXQA010001470">
    <property type="protein sequence ID" value="MCH80771.1"/>
    <property type="molecule type" value="Genomic_DNA"/>
</dbReference>
<proteinExistence type="inferred from homology"/>
<dbReference type="InterPro" id="IPR013955">
    <property type="entry name" value="Rep_factor-A_C"/>
</dbReference>
<feature type="domain" description="Replication factor A C-terminal" evidence="6">
    <location>
        <begin position="82"/>
        <end position="197"/>
    </location>
</feature>
<name>A0A392M0I3_9FABA</name>